<organism evidence="3 4">
    <name type="scientific">Holothuria leucospilota</name>
    <name type="common">Black long sea cucumber</name>
    <name type="synonym">Mertensiothuria leucospilota</name>
    <dbReference type="NCBI Taxonomy" id="206669"/>
    <lineage>
        <taxon>Eukaryota</taxon>
        <taxon>Metazoa</taxon>
        <taxon>Echinodermata</taxon>
        <taxon>Eleutherozoa</taxon>
        <taxon>Echinozoa</taxon>
        <taxon>Holothuroidea</taxon>
        <taxon>Aspidochirotacea</taxon>
        <taxon>Aspidochirotida</taxon>
        <taxon>Holothuriidae</taxon>
        <taxon>Holothuria</taxon>
    </lineage>
</organism>
<evidence type="ECO:0000313" key="3">
    <source>
        <dbReference type="EMBL" id="KAJ8023857.1"/>
    </source>
</evidence>
<keyword evidence="4" id="KW-1185">Reference proteome</keyword>
<feature type="domain" description="HYR" evidence="2">
    <location>
        <begin position="57"/>
        <end position="143"/>
    </location>
</feature>
<evidence type="ECO:0000313" key="4">
    <source>
        <dbReference type="Proteomes" id="UP001152320"/>
    </source>
</evidence>
<dbReference type="InterPro" id="IPR003410">
    <property type="entry name" value="HYR_dom"/>
</dbReference>
<dbReference type="AlphaFoldDB" id="A0A9Q0YJZ2"/>
<dbReference type="PANTHER" id="PTHR24273">
    <property type="entry name" value="FI04643P-RELATED"/>
    <property type="match status" value="1"/>
</dbReference>
<name>A0A9Q0YJZ2_HOLLE</name>
<comment type="caution">
    <text evidence="3">The sequence shown here is derived from an EMBL/GenBank/DDBJ whole genome shotgun (WGS) entry which is preliminary data.</text>
</comment>
<gene>
    <name evidence="3" type="ORF">HOLleu_36418</name>
</gene>
<proteinExistence type="predicted"/>
<dbReference type="Proteomes" id="UP001152320">
    <property type="component" value="Chromosome 19"/>
</dbReference>
<keyword evidence="1" id="KW-0677">Repeat</keyword>
<dbReference type="PROSITE" id="PS50825">
    <property type="entry name" value="HYR"/>
    <property type="match status" value="1"/>
</dbReference>
<evidence type="ECO:0000259" key="2">
    <source>
        <dbReference type="PROSITE" id="PS50825"/>
    </source>
</evidence>
<dbReference type="PANTHER" id="PTHR24273:SF32">
    <property type="entry name" value="HYALIN"/>
    <property type="match status" value="1"/>
</dbReference>
<protein>
    <submittedName>
        <fullName evidence="3">Hyalin</fullName>
    </submittedName>
</protein>
<dbReference type="Pfam" id="PF02494">
    <property type="entry name" value="HYR"/>
    <property type="match status" value="1"/>
</dbReference>
<evidence type="ECO:0000256" key="1">
    <source>
        <dbReference type="ARBA" id="ARBA00022737"/>
    </source>
</evidence>
<sequence length="152" mass="16297">MYNPPQCFDAEDNQNQLQTSCSHPSGAFFQGVGPMTVTCTCTDSCQDTDSCTFILNIDAPNTPPTITCPADLTVKVNVGTTGDLVTFNPPVCIDPDQNNQNLTVSCNPMGNSFLPLGLNTVTCSCSDLSGAMDTCSFKVTVFRVSNHFHSRK</sequence>
<dbReference type="EMBL" id="JAIZAY010000019">
    <property type="protein sequence ID" value="KAJ8023857.1"/>
    <property type="molecule type" value="Genomic_DNA"/>
</dbReference>
<reference evidence="3" key="1">
    <citation type="submission" date="2021-10" db="EMBL/GenBank/DDBJ databases">
        <title>Tropical sea cucumber genome reveals ecological adaptation and Cuvierian tubules defense mechanism.</title>
        <authorList>
            <person name="Chen T."/>
        </authorList>
    </citation>
    <scope>NUCLEOTIDE SEQUENCE</scope>
    <source>
        <strain evidence="3">Nanhai2018</strain>
        <tissue evidence="3">Muscle</tissue>
    </source>
</reference>
<accession>A0A9Q0YJZ2</accession>